<dbReference type="Gene3D" id="3.40.630.10">
    <property type="entry name" value="Zn peptidases"/>
    <property type="match status" value="1"/>
</dbReference>
<comment type="similarity">
    <text evidence="4">Belongs to the peptidase M20A family.</text>
</comment>
<accession>W0RGK1</accession>
<dbReference type="SUPFAM" id="SSF55031">
    <property type="entry name" value="Bacterial exopeptidase dimerisation domain"/>
    <property type="match status" value="1"/>
</dbReference>
<protein>
    <recommendedName>
        <fullName evidence="6">Probable succinyl-diaminopimelate desuccinylase</fullName>
        <ecNumber evidence="5">3.5.1.18</ecNumber>
    </recommendedName>
</protein>
<dbReference type="GO" id="GO:0046872">
    <property type="term" value="F:metal ion binding"/>
    <property type="evidence" value="ECO:0007669"/>
    <property type="project" value="UniProtKB-KW"/>
</dbReference>
<comment type="catalytic activity">
    <reaction evidence="11">
        <text>N-succinyl-(2S,6S)-2,6-diaminopimelate + H2O = (2S,6S)-2,6-diaminopimelate + succinate</text>
        <dbReference type="Rhea" id="RHEA:22608"/>
        <dbReference type="ChEBI" id="CHEBI:15377"/>
        <dbReference type="ChEBI" id="CHEBI:30031"/>
        <dbReference type="ChEBI" id="CHEBI:57609"/>
        <dbReference type="ChEBI" id="CHEBI:58087"/>
        <dbReference type="EC" id="3.5.1.18"/>
    </reaction>
</comment>
<evidence type="ECO:0000256" key="9">
    <source>
        <dbReference type="ARBA" id="ARBA00022833"/>
    </source>
</evidence>
<dbReference type="InterPro" id="IPR050072">
    <property type="entry name" value="Peptidase_M20A"/>
</dbReference>
<dbReference type="PANTHER" id="PTHR43808">
    <property type="entry name" value="ACETYLORNITHINE DEACETYLASE"/>
    <property type="match status" value="1"/>
</dbReference>
<dbReference type="PATRIC" id="fig|861299.3.peg.2420"/>
<dbReference type="RefSeq" id="WP_025411390.1">
    <property type="nucleotide sequence ID" value="NZ_CP007128.1"/>
</dbReference>
<comment type="pathway">
    <text evidence="3">Amino-acid biosynthesis; L-lysine biosynthesis via DAP pathway; LL-2,6-diaminopimelate from (S)-tetrahydrodipicolinate (succinylase route): step 3/3.</text>
</comment>
<dbReference type="STRING" id="861299.J421_2374"/>
<dbReference type="HOGENOM" id="CLU_021802_2_0_0"/>
<evidence type="ECO:0000256" key="10">
    <source>
        <dbReference type="ARBA" id="ARBA00023285"/>
    </source>
</evidence>
<evidence type="ECO:0000256" key="1">
    <source>
        <dbReference type="ARBA" id="ARBA00001941"/>
    </source>
</evidence>
<evidence type="ECO:0000259" key="12">
    <source>
        <dbReference type="Pfam" id="PF07687"/>
    </source>
</evidence>
<evidence type="ECO:0000313" key="14">
    <source>
        <dbReference type="Proteomes" id="UP000019151"/>
    </source>
</evidence>
<evidence type="ECO:0000256" key="4">
    <source>
        <dbReference type="ARBA" id="ARBA00006247"/>
    </source>
</evidence>
<gene>
    <name evidence="13" type="ORF">J421_2374</name>
</gene>
<sequence>MTIAPGDSLGLTAALVRVDSRNPTLVPGAPGERECARVLADVLRAWGFAVEVVDAAPRRPNVIARLAPPIGVARGRSLLLNGHLDVVGTDGMTHAPFDGEARDGRLWGRGSADMKGGIAAMCAAAVRARDAGALRGEVIVTAVADEEYGSLGTRALVESGVRADAAIVTEPTRLRVMPAHKGFAWLTVTVRGHAAHGSRWELGVDAIRHAGLLLAELDALDAEELPRRTAHPLLGRPSLHASLIGGGSGLSTYPDRCVLRLERRTIPGESADAPLHEVRAACERVRARRPSFDADVTLDLEQPPSDVAAGAPIVRALVDALGAVGEPPTPLEGMSAWTDAALLNGAGIPAVCFGPGDIALAHADTEYVPVDEIERATAALAELVARWC</sequence>
<evidence type="ECO:0000256" key="7">
    <source>
        <dbReference type="ARBA" id="ARBA00022723"/>
    </source>
</evidence>
<dbReference type="eggNOG" id="COG0624">
    <property type="taxonomic scope" value="Bacteria"/>
</dbReference>
<name>W0RGK1_9BACT</name>
<dbReference type="Pfam" id="PF07687">
    <property type="entry name" value="M20_dimer"/>
    <property type="match status" value="1"/>
</dbReference>
<evidence type="ECO:0000313" key="13">
    <source>
        <dbReference type="EMBL" id="AHG89911.1"/>
    </source>
</evidence>
<dbReference type="PROSITE" id="PS00759">
    <property type="entry name" value="ARGE_DAPE_CPG2_2"/>
    <property type="match status" value="1"/>
</dbReference>
<dbReference type="Proteomes" id="UP000019151">
    <property type="component" value="Chromosome"/>
</dbReference>
<dbReference type="InterPro" id="IPR011650">
    <property type="entry name" value="Peptidase_M20_dimer"/>
</dbReference>
<dbReference type="EC" id="3.5.1.18" evidence="5"/>
<reference evidence="13 14" key="1">
    <citation type="journal article" date="2014" name="Genome Announc.">
        <title>Genome Sequence and Methylome of Soil Bacterium Gemmatirosa kalamazoonensis KBS708T, a Member of the Rarely Cultivated Gemmatimonadetes Phylum.</title>
        <authorList>
            <person name="Debruyn J.M."/>
            <person name="Radosevich M."/>
            <person name="Wommack K.E."/>
            <person name="Polson S.W."/>
            <person name="Hauser L.J."/>
            <person name="Fawaz M.N."/>
            <person name="Korlach J."/>
            <person name="Tsai Y.C."/>
        </authorList>
    </citation>
    <scope>NUCLEOTIDE SEQUENCE [LARGE SCALE GENOMIC DNA]</scope>
    <source>
        <strain evidence="13 14">KBS708</strain>
    </source>
</reference>
<dbReference type="InterPro" id="IPR001261">
    <property type="entry name" value="ArgE/DapE_CS"/>
</dbReference>
<evidence type="ECO:0000256" key="11">
    <source>
        <dbReference type="ARBA" id="ARBA00051301"/>
    </source>
</evidence>
<evidence type="ECO:0000256" key="2">
    <source>
        <dbReference type="ARBA" id="ARBA00001947"/>
    </source>
</evidence>
<dbReference type="OrthoDB" id="9792335at2"/>
<keyword evidence="10" id="KW-0170">Cobalt</keyword>
<dbReference type="PANTHER" id="PTHR43808:SF25">
    <property type="entry name" value="PEPTIDASE M20 DIMERISATION DOMAIN-CONTAINING PROTEIN"/>
    <property type="match status" value="1"/>
</dbReference>
<keyword evidence="7" id="KW-0479">Metal-binding</keyword>
<evidence type="ECO:0000256" key="3">
    <source>
        <dbReference type="ARBA" id="ARBA00005130"/>
    </source>
</evidence>
<proteinExistence type="inferred from homology"/>
<dbReference type="FunCoup" id="W0RGK1">
    <property type="interactions" value="401"/>
</dbReference>
<dbReference type="InParanoid" id="W0RGK1"/>
<evidence type="ECO:0000256" key="8">
    <source>
        <dbReference type="ARBA" id="ARBA00022801"/>
    </source>
</evidence>
<evidence type="ECO:0000256" key="6">
    <source>
        <dbReference type="ARBA" id="ARBA00016853"/>
    </source>
</evidence>
<organism evidence="13 14">
    <name type="scientific">Gemmatirosa kalamazoonensis</name>
    <dbReference type="NCBI Taxonomy" id="861299"/>
    <lineage>
        <taxon>Bacteria</taxon>
        <taxon>Pseudomonadati</taxon>
        <taxon>Gemmatimonadota</taxon>
        <taxon>Gemmatimonadia</taxon>
        <taxon>Gemmatimonadales</taxon>
        <taxon>Gemmatimonadaceae</taxon>
        <taxon>Gemmatirosa</taxon>
    </lineage>
</organism>
<feature type="domain" description="Peptidase M20 dimerisation" evidence="12">
    <location>
        <begin position="179"/>
        <end position="284"/>
    </location>
</feature>
<dbReference type="GO" id="GO:0009089">
    <property type="term" value="P:lysine biosynthetic process via diaminopimelate"/>
    <property type="evidence" value="ECO:0007669"/>
    <property type="project" value="UniProtKB-UniPathway"/>
</dbReference>
<dbReference type="Gene3D" id="3.30.70.360">
    <property type="match status" value="1"/>
</dbReference>
<dbReference type="UniPathway" id="UPA00034">
    <property type="reaction ID" value="UER00021"/>
</dbReference>
<dbReference type="AlphaFoldDB" id="W0RGK1"/>
<comment type="cofactor">
    <cofactor evidence="2">
        <name>Zn(2+)</name>
        <dbReference type="ChEBI" id="CHEBI:29105"/>
    </cofactor>
</comment>
<dbReference type="PROSITE" id="PS00758">
    <property type="entry name" value="ARGE_DAPE_CPG2_1"/>
    <property type="match status" value="1"/>
</dbReference>
<keyword evidence="8" id="KW-0378">Hydrolase</keyword>
<dbReference type="InterPro" id="IPR036264">
    <property type="entry name" value="Bact_exopeptidase_dim_dom"/>
</dbReference>
<dbReference type="KEGG" id="gba:J421_2374"/>
<keyword evidence="9" id="KW-0862">Zinc</keyword>
<dbReference type="GO" id="GO:0009014">
    <property type="term" value="F:succinyl-diaminopimelate desuccinylase activity"/>
    <property type="evidence" value="ECO:0007669"/>
    <property type="project" value="UniProtKB-EC"/>
</dbReference>
<comment type="cofactor">
    <cofactor evidence="1">
        <name>Co(2+)</name>
        <dbReference type="ChEBI" id="CHEBI:48828"/>
    </cofactor>
</comment>
<dbReference type="InterPro" id="IPR010182">
    <property type="entry name" value="ArgE/DapE"/>
</dbReference>
<keyword evidence="14" id="KW-1185">Reference proteome</keyword>
<dbReference type="NCBIfam" id="TIGR01910">
    <property type="entry name" value="DapE-ArgE"/>
    <property type="match status" value="1"/>
</dbReference>
<dbReference type="Pfam" id="PF01546">
    <property type="entry name" value="Peptidase_M20"/>
    <property type="match status" value="1"/>
</dbReference>
<dbReference type="SUPFAM" id="SSF53187">
    <property type="entry name" value="Zn-dependent exopeptidases"/>
    <property type="match status" value="1"/>
</dbReference>
<dbReference type="EMBL" id="CP007128">
    <property type="protein sequence ID" value="AHG89911.1"/>
    <property type="molecule type" value="Genomic_DNA"/>
</dbReference>
<evidence type="ECO:0000256" key="5">
    <source>
        <dbReference type="ARBA" id="ARBA00011921"/>
    </source>
</evidence>
<dbReference type="InterPro" id="IPR002933">
    <property type="entry name" value="Peptidase_M20"/>
</dbReference>